<dbReference type="RefSeq" id="WP_153713176.1">
    <property type="nucleotide sequence ID" value="NZ_CP045871.1"/>
</dbReference>
<dbReference type="SUPFAM" id="SSF52172">
    <property type="entry name" value="CheY-like"/>
    <property type="match status" value="1"/>
</dbReference>
<gene>
    <name evidence="1" type="ORF">GH975_03445</name>
</gene>
<dbReference type="KEGG" id="llp:GH975_03445"/>
<dbReference type="InterPro" id="IPR011006">
    <property type="entry name" value="CheY-like_superfamily"/>
</dbReference>
<accession>A0A5Q2QBM0</accession>
<dbReference type="Proteomes" id="UP000388235">
    <property type="component" value="Chromosome"/>
</dbReference>
<organism evidence="1 2">
    <name type="scientific">Litorivicinus lipolyticus</name>
    <dbReference type="NCBI Taxonomy" id="418701"/>
    <lineage>
        <taxon>Bacteria</taxon>
        <taxon>Pseudomonadati</taxon>
        <taxon>Pseudomonadota</taxon>
        <taxon>Gammaproteobacteria</taxon>
        <taxon>Oceanospirillales</taxon>
        <taxon>Litorivicinaceae</taxon>
        <taxon>Litorivicinus</taxon>
    </lineage>
</organism>
<name>A0A5Q2QBM0_9GAMM</name>
<evidence type="ECO:0000313" key="2">
    <source>
        <dbReference type="Proteomes" id="UP000388235"/>
    </source>
</evidence>
<sequence length="138" mass="14474">MAHVIANIGYKDLSTQSAVCGRHAAVQRAIMAALPTLRSVAAADTCEALDLCLQTRFDLVVAHENAGELSGWDLLSALETTHYHPAVPAILVIEDRLPTPNGSSTGDVLVMSESEISSAAAQPAIHNLLRAITHSAPA</sequence>
<dbReference type="AlphaFoldDB" id="A0A5Q2QBM0"/>
<reference evidence="1 2" key="1">
    <citation type="submission" date="2019-11" db="EMBL/GenBank/DDBJ databases">
        <authorList>
            <person name="Khan S.A."/>
            <person name="Jeon C.O."/>
            <person name="Chun B.H."/>
        </authorList>
    </citation>
    <scope>NUCLEOTIDE SEQUENCE [LARGE SCALE GENOMIC DNA]</scope>
    <source>
        <strain evidence="1 2">IMCC 1097</strain>
    </source>
</reference>
<dbReference type="EMBL" id="CP045871">
    <property type="protein sequence ID" value="QGG79672.1"/>
    <property type="molecule type" value="Genomic_DNA"/>
</dbReference>
<evidence type="ECO:0000313" key="1">
    <source>
        <dbReference type="EMBL" id="QGG79672.1"/>
    </source>
</evidence>
<proteinExistence type="predicted"/>
<protein>
    <submittedName>
        <fullName evidence="1">Uncharacterized protein</fullName>
    </submittedName>
</protein>
<keyword evidence="2" id="KW-1185">Reference proteome</keyword>